<organism evidence="2 3">
    <name type="scientific">Roseomonas nitratireducens</name>
    <dbReference type="NCBI Taxonomy" id="2820810"/>
    <lineage>
        <taxon>Bacteria</taxon>
        <taxon>Pseudomonadati</taxon>
        <taxon>Pseudomonadota</taxon>
        <taxon>Alphaproteobacteria</taxon>
        <taxon>Acetobacterales</taxon>
        <taxon>Roseomonadaceae</taxon>
        <taxon>Roseomonas</taxon>
    </lineage>
</organism>
<reference evidence="2 3" key="1">
    <citation type="submission" date="2021-03" db="EMBL/GenBank/DDBJ databases">
        <authorList>
            <person name="So Y."/>
        </authorList>
    </citation>
    <scope>NUCLEOTIDE SEQUENCE [LARGE SCALE GENOMIC DNA]</scope>
    <source>
        <strain evidence="2 3">PWR1</strain>
    </source>
</reference>
<evidence type="ECO:0000256" key="1">
    <source>
        <dbReference type="ARBA" id="ARBA00022649"/>
    </source>
</evidence>
<dbReference type="EMBL" id="JAGIYZ010000013">
    <property type="protein sequence ID" value="MBP0465071.1"/>
    <property type="molecule type" value="Genomic_DNA"/>
</dbReference>
<protein>
    <submittedName>
        <fullName evidence="2">Type II toxin-antitoxin system CcdA family antitoxin</fullName>
    </submittedName>
</protein>
<evidence type="ECO:0000313" key="3">
    <source>
        <dbReference type="Proteomes" id="UP000680815"/>
    </source>
</evidence>
<proteinExistence type="predicted"/>
<name>A0ABS4AWC1_9PROT</name>
<dbReference type="Pfam" id="PF07362">
    <property type="entry name" value="CcdA"/>
    <property type="match status" value="1"/>
</dbReference>
<dbReference type="Proteomes" id="UP000680815">
    <property type="component" value="Unassembled WGS sequence"/>
</dbReference>
<evidence type="ECO:0000313" key="2">
    <source>
        <dbReference type="EMBL" id="MBP0465071.1"/>
    </source>
</evidence>
<keyword evidence="3" id="KW-1185">Reference proteome</keyword>
<dbReference type="RefSeq" id="WP_209352463.1">
    <property type="nucleotide sequence ID" value="NZ_JAGIYZ010000013.1"/>
</dbReference>
<dbReference type="InterPro" id="IPR009956">
    <property type="entry name" value="Post-segregation_anti-tox_CcdA"/>
</dbReference>
<accession>A0ABS4AWC1</accession>
<keyword evidence="1" id="KW-1277">Toxin-antitoxin system</keyword>
<sequence>MGHDRRPPKRPVNLSLSEELVREARGLTPNLSDTVEALLAEFVAAEKRRRAEADAEVAALVAASNRFIAAHGAFGDEFSTL</sequence>
<comment type="caution">
    <text evidence="2">The sequence shown here is derived from an EMBL/GenBank/DDBJ whole genome shotgun (WGS) entry which is preliminary data.</text>
</comment>
<gene>
    <name evidence="2" type="ORF">J5Y09_14195</name>
</gene>